<reference evidence="1" key="1">
    <citation type="submission" date="2019-07" db="EMBL/GenBank/DDBJ databases">
        <authorList>
            <person name="Wongkuna S."/>
            <person name="Scaria J."/>
        </authorList>
    </citation>
    <scope>NUCLEOTIDE SEQUENCE [LARGE SCALE GENOMIC DNA]</scope>
    <source>
        <strain evidence="1">SW178</strain>
    </source>
</reference>
<dbReference type="InterPro" id="IPR008792">
    <property type="entry name" value="PQQD"/>
</dbReference>
<sequence>MTSGCFPSFYIVHEQEEKMEKIKQEFVLRRIAGENVLIPVGNQGDKFQGIITLNETGRFIWEKLEEGKNLEEIAETITE</sequence>
<evidence type="ECO:0000313" key="2">
    <source>
        <dbReference type="Proteomes" id="UP000322025"/>
    </source>
</evidence>
<proteinExistence type="predicted"/>
<name>A0A5M9HZZ5_9FIRM</name>
<gene>
    <name evidence="1" type="ORF">FNY66_09455</name>
</gene>
<dbReference type="Pfam" id="PF05402">
    <property type="entry name" value="PqqD"/>
    <property type="match status" value="1"/>
</dbReference>
<protein>
    <submittedName>
        <fullName evidence="1">PqqD family protein</fullName>
    </submittedName>
</protein>
<organism evidence="1 2">
    <name type="scientific">Mediterraneibacter catenae</name>
    <dbReference type="NCBI Taxonomy" id="2594882"/>
    <lineage>
        <taxon>Bacteria</taxon>
        <taxon>Bacillati</taxon>
        <taxon>Bacillota</taxon>
        <taxon>Clostridia</taxon>
        <taxon>Lachnospirales</taxon>
        <taxon>Lachnospiraceae</taxon>
        <taxon>Mediterraneibacter</taxon>
    </lineage>
</organism>
<feature type="non-terminal residue" evidence="1">
    <location>
        <position position="79"/>
    </location>
</feature>
<dbReference type="EMBL" id="VMSO01000011">
    <property type="protein sequence ID" value="KAA8501126.1"/>
    <property type="molecule type" value="Genomic_DNA"/>
</dbReference>
<dbReference type="OrthoDB" id="1752996at2"/>
<comment type="caution">
    <text evidence="1">The sequence shown here is derived from an EMBL/GenBank/DDBJ whole genome shotgun (WGS) entry which is preliminary data.</text>
</comment>
<dbReference type="Proteomes" id="UP000322025">
    <property type="component" value="Unassembled WGS sequence"/>
</dbReference>
<dbReference type="AlphaFoldDB" id="A0A5M9HZZ5"/>
<accession>A0A5M9HZZ5</accession>
<keyword evidence="2" id="KW-1185">Reference proteome</keyword>
<evidence type="ECO:0000313" key="1">
    <source>
        <dbReference type="EMBL" id="KAA8501126.1"/>
    </source>
</evidence>